<comment type="caution">
    <text evidence="3">The sequence shown here is derived from an EMBL/GenBank/DDBJ whole genome shotgun (WGS) entry which is preliminary data.</text>
</comment>
<evidence type="ECO:0000256" key="2">
    <source>
        <dbReference type="SAM" id="Phobius"/>
    </source>
</evidence>
<keyword evidence="2" id="KW-0472">Membrane</keyword>
<evidence type="ECO:0000313" key="4">
    <source>
        <dbReference type="Proteomes" id="UP000284706"/>
    </source>
</evidence>
<dbReference type="OrthoDB" id="3231000at2759"/>
<proteinExistence type="predicted"/>
<sequence length="602" mass="68839">MNRQPRRPASPYEDRRRLAPPPHRHAAPSAPWPWVDIDDKIDAAQLSSMHPPIPEPCNHESCDRCWKGYPRSLYPNWTPTQVLKSKIAHAIDKHRYDGLPCVIYQVDVDNCGFFKMPHPDRIISNYYCLDDTWRDILHSKASVPKMANLTFDAKVPEDNRIRALFVENMSGPVMQMLGTKYNIEPFFFSSTLNWIPCKYQEDIRPGFGDHVTLSLTFIRSVPISGAFGLNTVFPSPMSFEALHDAENTNQVISERMIDTQAPLLLSSQDRLLVLDLLSVHLIRRKQGSIIISCHADKELPTTTASFLQERIRFAGQSVYWQHIFQLSPDPTFLLLIFIWHAIYAWDEALENLYSHICFLESRVITTSEMPLTQELHVIRAHHLHHTSLLEDLRSSVRFVCETINPAMESLSDEERALNSQILSRECAHLSREIDRLEMESKMQDSRLKNVMNLVFSSVNIIDSRRMQSMTEAAVRDSAGEPLLKDCTLLMSCDGGQLTKFNGSDEADLIPNHASFVAAVFGMNVREIVPQTPNSVPIYIAVAIPFTLVTIWIITSFQSKFFFPSEQLNFWKKVLSPVLLIPRLFGKKPLEDKETRQIGMHEA</sequence>
<protein>
    <submittedName>
        <fullName evidence="3">Uncharacterized protein</fullName>
    </submittedName>
</protein>
<name>A0A409W942_9AGAR</name>
<evidence type="ECO:0000313" key="3">
    <source>
        <dbReference type="EMBL" id="PPQ75033.1"/>
    </source>
</evidence>
<dbReference type="AlphaFoldDB" id="A0A409W942"/>
<feature type="transmembrane region" description="Helical" evidence="2">
    <location>
        <begin position="535"/>
        <end position="554"/>
    </location>
</feature>
<dbReference type="STRING" id="231916.A0A409W942"/>
<organism evidence="3 4">
    <name type="scientific">Gymnopilus dilepis</name>
    <dbReference type="NCBI Taxonomy" id="231916"/>
    <lineage>
        <taxon>Eukaryota</taxon>
        <taxon>Fungi</taxon>
        <taxon>Dikarya</taxon>
        <taxon>Basidiomycota</taxon>
        <taxon>Agaricomycotina</taxon>
        <taxon>Agaricomycetes</taxon>
        <taxon>Agaricomycetidae</taxon>
        <taxon>Agaricales</taxon>
        <taxon>Agaricineae</taxon>
        <taxon>Hymenogastraceae</taxon>
        <taxon>Gymnopilus</taxon>
    </lineage>
</organism>
<feature type="region of interest" description="Disordered" evidence="1">
    <location>
        <begin position="1"/>
        <end position="33"/>
    </location>
</feature>
<keyword evidence="2" id="KW-0812">Transmembrane</keyword>
<gene>
    <name evidence="3" type="ORF">CVT26_011931</name>
</gene>
<reference evidence="3 4" key="1">
    <citation type="journal article" date="2018" name="Evol. Lett.">
        <title>Horizontal gene cluster transfer increased hallucinogenic mushroom diversity.</title>
        <authorList>
            <person name="Reynolds H.T."/>
            <person name="Vijayakumar V."/>
            <person name="Gluck-Thaler E."/>
            <person name="Korotkin H.B."/>
            <person name="Matheny P.B."/>
            <person name="Slot J.C."/>
        </authorList>
    </citation>
    <scope>NUCLEOTIDE SEQUENCE [LARGE SCALE GENOMIC DNA]</scope>
    <source>
        <strain evidence="3 4">SRW20</strain>
    </source>
</reference>
<keyword evidence="4" id="KW-1185">Reference proteome</keyword>
<evidence type="ECO:0000256" key="1">
    <source>
        <dbReference type="SAM" id="MobiDB-lite"/>
    </source>
</evidence>
<dbReference type="Proteomes" id="UP000284706">
    <property type="component" value="Unassembled WGS sequence"/>
</dbReference>
<accession>A0A409W942</accession>
<keyword evidence="2" id="KW-1133">Transmembrane helix</keyword>
<dbReference type="EMBL" id="NHYE01005294">
    <property type="protein sequence ID" value="PPQ75033.1"/>
    <property type="molecule type" value="Genomic_DNA"/>
</dbReference>
<dbReference type="InParanoid" id="A0A409W942"/>